<evidence type="ECO:0000313" key="9">
    <source>
        <dbReference type="EMBL" id="EKU95646.1"/>
    </source>
</evidence>
<dbReference type="HOGENOM" id="CLU_113604_0_1_11"/>
<gene>
    <name evidence="9" type="ORF">HMPREF9233_00433</name>
</gene>
<protein>
    <recommendedName>
        <fullName evidence="8">Cardiolipin synthase N-terminal domain-containing protein</fullName>
    </recommendedName>
</protein>
<proteinExistence type="predicted"/>
<evidence type="ECO:0000256" key="4">
    <source>
        <dbReference type="ARBA" id="ARBA00022989"/>
    </source>
</evidence>
<evidence type="ECO:0000259" key="8">
    <source>
        <dbReference type="Pfam" id="PF13396"/>
    </source>
</evidence>
<evidence type="ECO:0000256" key="2">
    <source>
        <dbReference type="ARBA" id="ARBA00022475"/>
    </source>
</evidence>
<dbReference type="RefSeq" id="WP_007000651.1">
    <property type="nucleotide sequence ID" value="NZ_JH992955.1"/>
</dbReference>
<evidence type="ECO:0000256" key="1">
    <source>
        <dbReference type="ARBA" id="ARBA00004651"/>
    </source>
</evidence>
<keyword evidence="10" id="KW-1185">Reference proteome</keyword>
<accession>K9EIC9</accession>
<keyword evidence="3 7" id="KW-0812">Transmembrane</keyword>
<dbReference type="eggNOG" id="ENOG5033A58">
    <property type="taxonomic scope" value="Bacteria"/>
</dbReference>
<keyword evidence="2" id="KW-1003">Cell membrane</keyword>
<dbReference type="GO" id="GO:0005886">
    <property type="term" value="C:plasma membrane"/>
    <property type="evidence" value="ECO:0007669"/>
    <property type="project" value="UniProtKB-SubCell"/>
</dbReference>
<dbReference type="Proteomes" id="UP000009888">
    <property type="component" value="Unassembled WGS sequence"/>
</dbReference>
<dbReference type="Pfam" id="PF13396">
    <property type="entry name" value="PLDc_N"/>
    <property type="match status" value="1"/>
</dbReference>
<sequence length="143" mass="15546">MARLIIALVAIAIWVFGIVDCVRTDQSQVPGRLAKPAWIALTVVLPVLGSILWIALSWPLKYPTGTISFGGSRGGGQARRNDPVAPDDDPEFLSRLDAQNRFREWERQQRLADEEDSSEPKDAEPKGTDDDGDAPDTGGAPAH</sequence>
<feature type="transmembrane region" description="Helical" evidence="7">
    <location>
        <begin position="37"/>
        <end position="56"/>
    </location>
</feature>
<dbReference type="PATRIC" id="fig|883066.3.peg.455"/>
<organism evidence="9 10">
    <name type="scientific">Actinobaculum massiliense ACS-171-V-Col2</name>
    <dbReference type="NCBI Taxonomy" id="883066"/>
    <lineage>
        <taxon>Bacteria</taxon>
        <taxon>Bacillati</taxon>
        <taxon>Actinomycetota</taxon>
        <taxon>Actinomycetes</taxon>
        <taxon>Actinomycetales</taxon>
        <taxon>Actinomycetaceae</taxon>
        <taxon>Actinobaculum</taxon>
    </lineage>
</organism>
<feature type="domain" description="Cardiolipin synthase N-terminal" evidence="8">
    <location>
        <begin position="12"/>
        <end position="56"/>
    </location>
</feature>
<name>K9EIC9_9ACTO</name>
<comment type="subcellular location">
    <subcellularLocation>
        <location evidence="1">Cell membrane</location>
        <topology evidence="1">Multi-pass membrane protein</topology>
    </subcellularLocation>
</comment>
<dbReference type="EMBL" id="AGWL01000002">
    <property type="protein sequence ID" value="EKU95646.1"/>
    <property type="molecule type" value="Genomic_DNA"/>
</dbReference>
<feature type="region of interest" description="Disordered" evidence="6">
    <location>
        <begin position="68"/>
        <end position="143"/>
    </location>
</feature>
<evidence type="ECO:0000256" key="3">
    <source>
        <dbReference type="ARBA" id="ARBA00022692"/>
    </source>
</evidence>
<dbReference type="InterPro" id="IPR027379">
    <property type="entry name" value="CLS_N"/>
</dbReference>
<evidence type="ECO:0000256" key="6">
    <source>
        <dbReference type="SAM" id="MobiDB-lite"/>
    </source>
</evidence>
<reference evidence="9 10" key="1">
    <citation type="submission" date="2012-09" db="EMBL/GenBank/DDBJ databases">
        <title>The Genome Sequence of Actinobaculum massiliae ACS-171-V-COL2.</title>
        <authorList>
            <consortium name="The Broad Institute Genome Sequencing Platform"/>
            <person name="Earl A."/>
            <person name="Ward D."/>
            <person name="Feldgarden M."/>
            <person name="Gevers D."/>
            <person name="Saerens B."/>
            <person name="Vaneechoutte M."/>
            <person name="Walker B."/>
            <person name="Young S.K."/>
            <person name="Zeng Q."/>
            <person name="Gargeya S."/>
            <person name="Fitzgerald M."/>
            <person name="Haas B."/>
            <person name="Abouelleil A."/>
            <person name="Alvarado L."/>
            <person name="Arachchi H.M."/>
            <person name="Berlin A."/>
            <person name="Chapman S.B."/>
            <person name="Goldberg J."/>
            <person name="Griggs A."/>
            <person name="Gujja S."/>
            <person name="Hansen M."/>
            <person name="Howarth C."/>
            <person name="Imamovic A."/>
            <person name="Larimer J."/>
            <person name="McCowen C."/>
            <person name="Montmayeur A."/>
            <person name="Murphy C."/>
            <person name="Neiman D."/>
            <person name="Pearson M."/>
            <person name="Priest M."/>
            <person name="Roberts A."/>
            <person name="Saif S."/>
            <person name="Shea T."/>
            <person name="Sisk P."/>
            <person name="Sykes S."/>
            <person name="Wortman J."/>
            <person name="Nusbaum C."/>
            <person name="Birren B."/>
        </authorList>
    </citation>
    <scope>NUCLEOTIDE SEQUENCE [LARGE SCALE GENOMIC DNA]</scope>
    <source>
        <strain evidence="10">ACS-171-V-Col2</strain>
    </source>
</reference>
<dbReference type="STRING" id="202789.GCA_001457435_01702"/>
<keyword evidence="5 7" id="KW-0472">Membrane</keyword>
<comment type="caution">
    <text evidence="9">The sequence shown here is derived from an EMBL/GenBank/DDBJ whole genome shotgun (WGS) entry which is preliminary data.</text>
</comment>
<keyword evidence="4 7" id="KW-1133">Transmembrane helix</keyword>
<dbReference type="AlphaFoldDB" id="K9EIC9"/>
<feature type="compositionally biased region" description="Basic and acidic residues" evidence="6">
    <location>
        <begin position="92"/>
        <end position="129"/>
    </location>
</feature>
<evidence type="ECO:0000256" key="5">
    <source>
        <dbReference type="ARBA" id="ARBA00023136"/>
    </source>
</evidence>
<evidence type="ECO:0000313" key="10">
    <source>
        <dbReference type="Proteomes" id="UP000009888"/>
    </source>
</evidence>
<evidence type="ECO:0000256" key="7">
    <source>
        <dbReference type="SAM" id="Phobius"/>
    </source>
</evidence>